<evidence type="ECO:0000313" key="1">
    <source>
        <dbReference type="EMBL" id="RAR49721.1"/>
    </source>
</evidence>
<protein>
    <submittedName>
        <fullName evidence="1">Acetyltransferase-like isoleucine patch superfamily enzyme</fullName>
    </submittedName>
</protein>
<dbReference type="EMBL" id="QLSV01000003">
    <property type="protein sequence ID" value="RAR49721.1"/>
    <property type="molecule type" value="Genomic_DNA"/>
</dbReference>
<proteinExistence type="predicted"/>
<dbReference type="Pfam" id="PF00132">
    <property type="entry name" value="Hexapep"/>
    <property type="match status" value="1"/>
</dbReference>
<dbReference type="InterPro" id="IPR051159">
    <property type="entry name" value="Hexapeptide_acetyltransf"/>
</dbReference>
<evidence type="ECO:0000313" key="2">
    <source>
        <dbReference type="Proteomes" id="UP000249518"/>
    </source>
</evidence>
<comment type="caution">
    <text evidence="1">The sequence shown here is derived from an EMBL/GenBank/DDBJ whole genome shotgun (WGS) entry which is preliminary data.</text>
</comment>
<dbReference type="Proteomes" id="UP000249518">
    <property type="component" value="Unassembled WGS sequence"/>
</dbReference>
<gene>
    <name evidence="1" type="ORF">B0I10_103142</name>
</gene>
<dbReference type="OrthoDB" id="9812571at2"/>
<keyword evidence="2" id="KW-1185">Reference proteome</keyword>
<dbReference type="AlphaFoldDB" id="A0A328WU10"/>
<dbReference type="GO" id="GO:0016740">
    <property type="term" value="F:transferase activity"/>
    <property type="evidence" value="ECO:0007669"/>
    <property type="project" value="UniProtKB-KW"/>
</dbReference>
<dbReference type="RefSeq" id="WP_112085163.1">
    <property type="nucleotide sequence ID" value="NZ_QLSV01000003.1"/>
</dbReference>
<keyword evidence="1" id="KW-0808">Transferase</keyword>
<accession>A0A328WU10</accession>
<dbReference type="PANTHER" id="PTHR23416:SF78">
    <property type="entry name" value="LIPOPOLYSACCHARIDE BIOSYNTHESIS O-ACETYL TRANSFERASE WBBJ-RELATED"/>
    <property type="match status" value="1"/>
</dbReference>
<reference evidence="1 2" key="1">
    <citation type="submission" date="2018-06" db="EMBL/GenBank/DDBJ databases">
        <title>Genomic Encyclopedia of Type Strains, Phase III (KMG-III): the genomes of soil and plant-associated and newly described type strains.</title>
        <authorList>
            <person name="Whitman W."/>
        </authorList>
    </citation>
    <scope>NUCLEOTIDE SEQUENCE [LARGE SCALE GENOMIC DNA]</scope>
    <source>
        <strain evidence="1 2">CGMCC 1.12504</strain>
    </source>
</reference>
<dbReference type="Gene3D" id="2.160.10.10">
    <property type="entry name" value="Hexapeptide repeat proteins"/>
    <property type="match status" value="2"/>
</dbReference>
<sequence>MFRNQLQKIVYKAGKSYQIDPKIPEQLIIRSFYTRGIMLIRGLLKLRKKVFLGKNVTILNKSNFILGKNVTIESYTILDGYAAQKIMLGDNAKIGSFSKLLSTSHFSKLGVGLKMGNNSAIGDYTHFGAPGGIEIGDDVIMGSYISFHSENHNFLDTTKLIREQGVTSKGIKLGNNIWVGAKVTFLDGCVVGNNSVVAAGAVVNGVYPDNSVIGGVPAKVIKTISQ</sequence>
<name>A0A328WU10_9FLAO</name>
<dbReference type="InterPro" id="IPR011004">
    <property type="entry name" value="Trimer_LpxA-like_sf"/>
</dbReference>
<dbReference type="InterPro" id="IPR001451">
    <property type="entry name" value="Hexapep"/>
</dbReference>
<dbReference type="CDD" id="cd04647">
    <property type="entry name" value="LbH_MAT_like"/>
    <property type="match status" value="1"/>
</dbReference>
<dbReference type="PANTHER" id="PTHR23416">
    <property type="entry name" value="SIALIC ACID SYNTHASE-RELATED"/>
    <property type="match status" value="1"/>
</dbReference>
<organism evidence="1 2">
    <name type="scientific">Flavobacterium lacus</name>
    <dbReference type="NCBI Taxonomy" id="1353778"/>
    <lineage>
        <taxon>Bacteria</taxon>
        <taxon>Pseudomonadati</taxon>
        <taxon>Bacteroidota</taxon>
        <taxon>Flavobacteriia</taxon>
        <taxon>Flavobacteriales</taxon>
        <taxon>Flavobacteriaceae</taxon>
        <taxon>Flavobacterium</taxon>
    </lineage>
</organism>
<dbReference type="SUPFAM" id="SSF51161">
    <property type="entry name" value="Trimeric LpxA-like enzymes"/>
    <property type="match status" value="1"/>
</dbReference>